<proteinExistence type="predicted"/>
<gene>
    <name evidence="2" type="ORF">Q766_13075</name>
</gene>
<reference evidence="2 3" key="1">
    <citation type="submission" date="2013-09" db="EMBL/GenBank/DDBJ databases">
        <authorList>
            <person name="Zeng Z."/>
            <person name="Chen C."/>
        </authorList>
    </citation>
    <scope>NUCLEOTIDE SEQUENCE [LARGE SCALE GENOMIC DNA]</scope>
    <source>
        <strain evidence="2 3">WB 4.1-42</strain>
    </source>
</reference>
<evidence type="ECO:0000313" key="2">
    <source>
        <dbReference type="EMBL" id="KGO92390.1"/>
    </source>
</evidence>
<dbReference type="EMBL" id="JRLY01000010">
    <property type="protein sequence ID" value="KGO92390.1"/>
    <property type="molecule type" value="Genomic_DNA"/>
</dbReference>
<comment type="caution">
    <text evidence="2">The sequence shown here is derived from an EMBL/GenBank/DDBJ whole genome shotgun (WGS) entry which is preliminary data.</text>
</comment>
<dbReference type="AlphaFoldDB" id="A0A0A2MVY4"/>
<feature type="signal peptide" evidence="1">
    <location>
        <begin position="1"/>
        <end position="20"/>
    </location>
</feature>
<organism evidence="2 3">
    <name type="scientific">Flavobacterium subsaxonicum WB 4.1-42 = DSM 21790</name>
    <dbReference type="NCBI Taxonomy" id="1121898"/>
    <lineage>
        <taxon>Bacteria</taxon>
        <taxon>Pseudomonadati</taxon>
        <taxon>Bacteroidota</taxon>
        <taxon>Flavobacteriia</taxon>
        <taxon>Flavobacteriales</taxon>
        <taxon>Flavobacteriaceae</taxon>
        <taxon>Flavobacterium</taxon>
    </lineage>
</organism>
<feature type="chain" id="PRO_5001992822" description="DUF4468 domain-containing protein" evidence="1">
    <location>
        <begin position="21"/>
        <end position="190"/>
    </location>
</feature>
<protein>
    <recommendedName>
        <fullName evidence="4">DUF4468 domain-containing protein</fullName>
    </recommendedName>
</protein>
<evidence type="ECO:0000256" key="1">
    <source>
        <dbReference type="SAM" id="SignalP"/>
    </source>
</evidence>
<dbReference type="OrthoDB" id="982449at2"/>
<evidence type="ECO:0008006" key="4">
    <source>
        <dbReference type="Google" id="ProtNLM"/>
    </source>
</evidence>
<dbReference type="RefSeq" id="WP_026990194.1">
    <property type="nucleotide sequence ID" value="NZ_AUGP01000017.1"/>
</dbReference>
<keyword evidence="1" id="KW-0732">Signal</keyword>
<keyword evidence="3" id="KW-1185">Reference proteome</keyword>
<accession>A0A0A2MVY4</accession>
<name>A0A0A2MVY4_9FLAO</name>
<dbReference type="eggNOG" id="COG4319">
    <property type="taxonomic scope" value="Bacteria"/>
</dbReference>
<dbReference type="Proteomes" id="UP000030111">
    <property type="component" value="Unassembled WGS sequence"/>
</dbReference>
<sequence>MKTPLLIVAFVMATCFNAIAQDKKSLETQTAKMYQNTVDANYTEMVEDMYPKYFDIAPKEQLVEAYKKTDNPNYKMDIIYTMPNFEYGPIKKVGEGSYCIIKHDLRMKMTFKTILPAGEEEKLKESFKTNLQANSVVYNPKDNSFTITKRDEVIAVADKLTKNQWKFVKKGPTSLMEKLLDKKVVKALGL</sequence>
<evidence type="ECO:0000313" key="3">
    <source>
        <dbReference type="Proteomes" id="UP000030111"/>
    </source>
</evidence>